<dbReference type="InterPro" id="IPR028055">
    <property type="entry name" value="YidC/Oxa/ALB_C"/>
</dbReference>
<reference evidence="13" key="1">
    <citation type="journal article" date="2018" name="Sci. Rep.">
        <title>Lignite coal burning seam in the remote Altai Mountains harbors a hydrogen-driven thermophilic microbial community.</title>
        <authorList>
            <person name="Kadnikov V.V."/>
            <person name="Mardanov A.V."/>
            <person name="Ivasenko D.A."/>
            <person name="Antsiferov D.V."/>
            <person name="Beletsky A.V."/>
            <person name="Karnachuk O.V."/>
            <person name="Ravin N.V."/>
        </authorList>
    </citation>
    <scope>NUCLEOTIDE SEQUENCE [LARGE SCALE GENOMIC DNA]</scope>
</reference>
<sequence length="235" mass="26961">MNAAPDPRNGFWDAFFVYPITLLIEWFHSVLWHSYGLAILAVTIIIRLLLLPLAIKQTKSMAEAQKLQPEIMKIREKYKKDPQKMNEAVMKLYQENDVNPMAGCLPTLVQLPILFGLYHAVLRDPNIKAGKFLWLSLGSADHLFILPILAGLSQFFSLYVTYKVNPMYQNGAMPQSVSQMKMMMVIMPFFIAFIAWNLPSALPLYWVYTNLMTALQAVLLRNYYHIPNVEEASSK</sequence>
<dbReference type="Pfam" id="PF02096">
    <property type="entry name" value="60KD_IMP"/>
    <property type="match status" value="1"/>
</dbReference>
<dbReference type="AlphaFoldDB" id="A0A2R6Y1X6"/>
<keyword evidence="6 10" id="KW-1133">Transmembrane helix</keyword>
<keyword evidence="3" id="KW-1003">Cell membrane</keyword>
<evidence type="ECO:0000313" key="12">
    <source>
        <dbReference type="EMBL" id="PTQ56686.1"/>
    </source>
</evidence>
<evidence type="ECO:0000256" key="4">
    <source>
        <dbReference type="ARBA" id="ARBA00022692"/>
    </source>
</evidence>
<evidence type="ECO:0000256" key="2">
    <source>
        <dbReference type="ARBA" id="ARBA00022448"/>
    </source>
</evidence>
<keyword evidence="5" id="KW-0653">Protein transport</keyword>
<proteinExistence type="inferred from homology"/>
<dbReference type="PRINTS" id="PR00701">
    <property type="entry name" value="60KDINNERMP"/>
</dbReference>
<organism evidence="12 13">
    <name type="scientific">Candidatus Carbonibacillus altaicus</name>
    <dbReference type="NCBI Taxonomy" id="2163959"/>
    <lineage>
        <taxon>Bacteria</taxon>
        <taxon>Bacillati</taxon>
        <taxon>Bacillota</taxon>
        <taxon>Bacilli</taxon>
        <taxon>Bacillales</taxon>
        <taxon>Candidatus Carbonibacillus</taxon>
    </lineage>
</organism>
<protein>
    <submittedName>
        <fullName evidence="12">Inner membrane protein translocase component YidC, short form OxaI-like</fullName>
    </submittedName>
</protein>
<dbReference type="InterPro" id="IPR001708">
    <property type="entry name" value="YidC/ALB3/OXA1/COX18"/>
</dbReference>
<comment type="subcellular location">
    <subcellularLocation>
        <location evidence="1">Cell membrane</location>
        <topology evidence="1">Multi-pass membrane protein</topology>
    </subcellularLocation>
    <subcellularLocation>
        <location evidence="9">Membrane</location>
        <topology evidence="9">Multi-pass membrane protein</topology>
    </subcellularLocation>
</comment>
<keyword evidence="8" id="KW-0143">Chaperone</keyword>
<feature type="transmembrane region" description="Helical" evidence="10">
    <location>
        <begin position="35"/>
        <end position="55"/>
    </location>
</feature>
<dbReference type="NCBIfam" id="TIGR03592">
    <property type="entry name" value="yidC_oxa1_cterm"/>
    <property type="match status" value="1"/>
</dbReference>
<feature type="transmembrane region" description="Helical" evidence="10">
    <location>
        <begin position="100"/>
        <end position="122"/>
    </location>
</feature>
<evidence type="ECO:0000313" key="13">
    <source>
        <dbReference type="Proteomes" id="UP000244338"/>
    </source>
</evidence>
<accession>A0A2R6Y1X6</accession>
<feature type="transmembrane region" description="Helical" evidence="10">
    <location>
        <begin position="182"/>
        <end position="199"/>
    </location>
</feature>
<evidence type="ECO:0000256" key="9">
    <source>
        <dbReference type="RuleBase" id="RU003945"/>
    </source>
</evidence>
<evidence type="ECO:0000256" key="8">
    <source>
        <dbReference type="ARBA" id="ARBA00023186"/>
    </source>
</evidence>
<evidence type="ECO:0000256" key="7">
    <source>
        <dbReference type="ARBA" id="ARBA00023136"/>
    </source>
</evidence>
<dbReference type="EMBL" id="PEBX01000021">
    <property type="protein sequence ID" value="PTQ56686.1"/>
    <property type="molecule type" value="Genomic_DNA"/>
</dbReference>
<gene>
    <name evidence="12" type="ORF">BSOLF_2737</name>
</gene>
<evidence type="ECO:0000256" key="3">
    <source>
        <dbReference type="ARBA" id="ARBA00022475"/>
    </source>
</evidence>
<evidence type="ECO:0000259" key="11">
    <source>
        <dbReference type="Pfam" id="PF02096"/>
    </source>
</evidence>
<dbReference type="PANTHER" id="PTHR12428">
    <property type="entry name" value="OXA1"/>
    <property type="match status" value="1"/>
</dbReference>
<dbReference type="PANTHER" id="PTHR12428:SF65">
    <property type="entry name" value="CYTOCHROME C OXIDASE ASSEMBLY PROTEIN COX18, MITOCHONDRIAL"/>
    <property type="match status" value="1"/>
</dbReference>
<dbReference type="GO" id="GO:0032977">
    <property type="term" value="F:membrane insertase activity"/>
    <property type="evidence" value="ECO:0007669"/>
    <property type="project" value="InterPro"/>
</dbReference>
<evidence type="ECO:0000256" key="1">
    <source>
        <dbReference type="ARBA" id="ARBA00004651"/>
    </source>
</evidence>
<dbReference type="Proteomes" id="UP000244338">
    <property type="component" value="Unassembled WGS sequence"/>
</dbReference>
<dbReference type="GO" id="GO:0005886">
    <property type="term" value="C:plasma membrane"/>
    <property type="evidence" value="ECO:0007669"/>
    <property type="project" value="UniProtKB-SubCell"/>
</dbReference>
<keyword evidence="4 9" id="KW-0812">Transmembrane</keyword>
<evidence type="ECO:0000256" key="10">
    <source>
        <dbReference type="SAM" id="Phobius"/>
    </source>
</evidence>
<comment type="caution">
    <text evidence="12">The sequence shown here is derived from an EMBL/GenBank/DDBJ whole genome shotgun (WGS) entry which is preliminary data.</text>
</comment>
<dbReference type="InterPro" id="IPR047196">
    <property type="entry name" value="YidC_ALB_C"/>
</dbReference>
<evidence type="ECO:0000256" key="6">
    <source>
        <dbReference type="ARBA" id="ARBA00022989"/>
    </source>
</evidence>
<feature type="domain" description="Membrane insertase YidC/Oxa/ALB C-terminal" evidence="11">
    <location>
        <begin position="35"/>
        <end position="221"/>
    </location>
</feature>
<comment type="similarity">
    <text evidence="9">Belongs to the OXA1/ALB3/YidC family.</text>
</comment>
<keyword evidence="2" id="KW-0813">Transport</keyword>
<feature type="transmembrane region" description="Helical" evidence="10">
    <location>
        <begin position="142"/>
        <end position="162"/>
    </location>
</feature>
<name>A0A2R6Y1X6_9BACL</name>
<dbReference type="CDD" id="cd20070">
    <property type="entry name" value="5TM_YidC_Alb3"/>
    <property type="match status" value="1"/>
</dbReference>
<keyword evidence="7 10" id="KW-0472">Membrane</keyword>
<dbReference type="GO" id="GO:0015031">
    <property type="term" value="P:protein transport"/>
    <property type="evidence" value="ECO:0007669"/>
    <property type="project" value="UniProtKB-KW"/>
</dbReference>
<evidence type="ECO:0000256" key="5">
    <source>
        <dbReference type="ARBA" id="ARBA00022927"/>
    </source>
</evidence>
<dbReference type="GO" id="GO:0051205">
    <property type="term" value="P:protein insertion into membrane"/>
    <property type="evidence" value="ECO:0007669"/>
    <property type="project" value="TreeGrafter"/>
</dbReference>